<sequence length="177" mass="19270">MGYQHDLLKGGWALTFAHYRERGRRPPSGYLVGNQASSPADRRGAAARGALRSEPGGAVWWMPTPPAPWKAGSGSWATSTSGHEDSCPGQRQPGRVGHHERHELTPTWRTVMTTPKEGRPPLSESGGRPRVWAHVREIPGARVMTSPIEVGVLLVHRDGPYGGVLMSHPTPTLSPRR</sequence>
<evidence type="ECO:0000313" key="3">
    <source>
        <dbReference type="Proteomes" id="UP000579647"/>
    </source>
</evidence>
<evidence type="ECO:0000313" key="2">
    <source>
        <dbReference type="EMBL" id="MBB5494749.1"/>
    </source>
</evidence>
<proteinExistence type="predicted"/>
<protein>
    <submittedName>
        <fullName evidence="2">Uncharacterized protein</fullName>
    </submittedName>
</protein>
<accession>A0A840WCM1</accession>
<feature type="compositionally biased region" description="Low complexity" evidence="1">
    <location>
        <begin position="71"/>
        <end position="81"/>
    </location>
</feature>
<gene>
    <name evidence="2" type="ORF">HNR07_005886</name>
</gene>
<dbReference type="EMBL" id="JACHDO010000001">
    <property type="protein sequence ID" value="MBB5494749.1"/>
    <property type="molecule type" value="Genomic_DNA"/>
</dbReference>
<organism evidence="2 3">
    <name type="scientific">Nocardiopsis metallicus</name>
    <dbReference type="NCBI Taxonomy" id="179819"/>
    <lineage>
        <taxon>Bacteria</taxon>
        <taxon>Bacillati</taxon>
        <taxon>Actinomycetota</taxon>
        <taxon>Actinomycetes</taxon>
        <taxon>Streptosporangiales</taxon>
        <taxon>Nocardiopsidaceae</taxon>
        <taxon>Nocardiopsis</taxon>
    </lineage>
</organism>
<comment type="caution">
    <text evidence="2">The sequence shown here is derived from an EMBL/GenBank/DDBJ whole genome shotgun (WGS) entry which is preliminary data.</text>
</comment>
<keyword evidence="3" id="KW-1185">Reference proteome</keyword>
<reference evidence="2 3" key="1">
    <citation type="submission" date="2020-08" db="EMBL/GenBank/DDBJ databases">
        <title>Sequencing the genomes of 1000 actinobacteria strains.</title>
        <authorList>
            <person name="Klenk H.-P."/>
        </authorList>
    </citation>
    <scope>NUCLEOTIDE SEQUENCE [LARGE SCALE GENOMIC DNA]</scope>
    <source>
        <strain evidence="2 3">DSM 44598</strain>
    </source>
</reference>
<evidence type="ECO:0000256" key="1">
    <source>
        <dbReference type="SAM" id="MobiDB-lite"/>
    </source>
</evidence>
<dbReference type="Proteomes" id="UP000579647">
    <property type="component" value="Unassembled WGS sequence"/>
</dbReference>
<dbReference type="AlphaFoldDB" id="A0A840WCM1"/>
<name>A0A840WCM1_9ACTN</name>
<feature type="region of interest" description="Disordered" evidence="1">
    <location>
        <begin position="23"/>
        <end position="128"/>
    </location>
</feature>